<dbReference type="PANTHER" id="PTHR35936">
    <property type="entry name" value="MEMBRANE-BOUND LYTIC MUREIN TRANSGLYCOSYLASE F"/>
    <property type="match status" value="1"/>
</dbReference>
<feature type="signal peptide" evidence="3">
    <location>
        <begin position="1"/>
        <end position="24"/>
    </location>
</feature>
<comment type="caution">
    <text evidence="5">The sequence shown here is derived from an EMBL/GenBank/DDBJ whole genome shotgun (WGS) entry which is preliminary data.</text>
</comment>
<evidence type="ECO:0000313" key="5">
    <source>
        <dbReference type="EMBL" id="GAA3925308.1"/>
    </source>
</evidence>
<feature type="chain" id="PRO_5045314458" evidence="3">
    <location>
        <begin position="25"/>
        <end position="264"/>
    </location>
</feature>
<evidence type="ECO:0000313" key="6">
    <source>
        <dbReference type="Proteomes" id="UP001501565"/>
    </source>
</evidence>
<keyword evidence="6" id="KW-1185">Reference proteome</keyword>
<evidence type="ECO:0000256" key="3">
    <source>
        <dbReference type="SAM" id="SignalP"/>
    </source>
</evidence>
<feature type="domain" description="Solute-binding protein family 3/N-terminal" evidence="4">
    <location>
        <begin position="42"/>
        <end position="250"/>
    </location>
</feature>
<sequence length="264" mass="30227">MRTLLPIFLAVLGLAQFSVVHGSADPVTSIEVLCEDWEGYTNKDGSGVYWEVVKEVYEPIGIRVNTRIVPWKRALLAVAEKKADAVLGAYYSQEKDGKEFLYPEWHISVEDPVMIVFKKDRLPNWAKEGIQTLEHTSLAWISGYDFDQSFLKDFSVNSFEIRNVKQGLSMVNHGRVDGLLDYESGIRKAAHELEISLVKDFEMKVVKLGSKLYLAYSNTARSEELLTIFDSRMAQLVESGAIERIYRKWMLAKEKFGKERYRGK</sequence>
<protein>
    <submittedName>
        <fullName evidence="5">ABC transporter substrate-binding protein</fullName>
    </submittedName>
</protein>
<accession>A0ABP7MNQ8</accession>
<dbReference type="Proteomes" id="UP001501565">
    <property type="component" value="Unassembled WGS sequence"/>
</dbReference>
<comment type="similarity">
    <text evidence="1">Belongs to the bacterial solute-binding protein 3 family.</text>
</comment>
<evidence type="ECO:0000259" key="4">
    <source>
        <dbReference type="Pfam" id="PF00497"/>
    </source>
</evidence>
<dbReference type="InterPro" id="IPR001638">
    <property type="entry name" value="Solute-binding_3/MltF_N"/>
</dbReference>
<dbReference type="SUPFAM" id="SSF53850">
    <property type="entry name" value="Periplasmic binding protein-like II"/>
    <property type="match status" value="1"/>
</dbReference>
<dbReference type="Pfam" id="PF00497">
    <property type="entry name" value="SBP_bac_3"/>
    <property type="match status" value="1"/>
</dbReference>
<proteinExistence type="inferred from homology"/>
<name>A0ABP7MNQ8_9GAMM</name>
<dbReference type="PANTHER" id="PTHR35936:SF6">
    <property type="entry name" value="AMINO ACID ABC TRANSPORTER SUBSTRATE-BINDING PAAT FAMILY PROTEIN"/>
    <property type="match status" value="1"/>
</dbReference>
<reference evidence="6" key="1">
    <citation type="journal article" date="2019" name="Int. J. Syst. Evol. Microbiol.">
        <title>The Global Catalogue of Microorganisms (GCM) 10K type strain sequencing project: providing services to taxonomists for standard genome sequencing and annotation.</title>
        <authorList>
            <consortium name="The Broad Institute Genomics Platform"/>
            <consortium name="The Broad Institute Genome Sequencing Center for Infectious Disease"/>
            <person name="Wu L."/>
            <person name="Ma J."/>
        </authorList>
    </citation>
    <scope>NUCLEOTIDE SEQUENCE [LARGE SCALE GENOMIC DNA]</scope>
    <source>
        <strain evidence="6">JCM 17551</strain>
    </source>
</reference>
<organism evidence="5 6">
    <name type="scientific">Litoribacillus peritrichatus</name>
    <dbReference type="NCBI Taxonomy" id="718191"/>
    <lineage>
        <taxon>Bacteria</taxon>
        <taxon>Pseudomonadati</taxon>
        <taxon>Pseudomonadota</taxon>
        <taxon>Gammaproteobacteria</taxon>
        <taxon>Oceanospirillales</taxon>
        <taxon>Oceanospirillaceae</taxon>
        <taxon>Litoribacillus</taxon>
    </lineage>
</organism>
<dbReference type="EMBL" id="BAABBN010000007">
    <property type="protein sequence ID" value="GAA3925308.1"/>
    <property type="molecule type" value="Genomic_DNA"/>
</dbReference>
<keyword evidence="2 3" id="KW-0732">Signal</keyword>
<evidence type="ECO:0000256" key="2">
    <source>
        <dbReference type="ARBA" id="ARBA00022729"/>
    </source>
</evidence>
<dbReference type="RefSeq" id="WP_344798449.1">
    <property type="nucleotide sequence ID" value="NZ_BAABBN010000007.1"/>
</dbReference>
<gene>
    <name evidence="5" type="ORF">GCM10022277_21680</name>
</gene>
<dbReference type="Gene3D" id="3.40.190.10">
    <property type="entry name" value="Periplasmic binding protein-like II"/>
    <property type="match status" value="2"/>
</dbReference>
<evidence type="ECO:0000256" key="1">
    <source>
        <dbReference type="ARBA" id="ARBA00010333"/>
    </source>
</evidence>